<dbReference type="Proteomes" id="UP000241546">
    <property type="component" value="Unassembled WGS sequence"/>
</dbReference>
<dbReference type="PANTHER" id="PTHR34494">
    <property type="entry name" value="PROTEIN CBG25024"/>
    <property type="match status" value="1"/>
</dbReference>
<dbReference type="PANTHER" id="PTHR34494:SF1">
    <property type="entry name" value="PROTEIN CBG25024"/>
    <property type="match status" value="1"/>
</dbReference>
<dbReference type="OrthoDB" id="5599852at2759"/>
<dbReference type="EMBL" id="KZ680215">
    <property type="protein sequence ID" value="PTB65089.1"/>
    <property type="molecule type" value="Genomic_DNA"/>
</dbReference>
<evidence type="ECO:0000313" key="2">
    <source>
        <dbReference type="Proteomes" id="UP000241546"/>
    </source>
</evidence>
<protein>
    <submittedName>
        <fullName evidence="1">Uncharacterized protein</fullName>
    </submittedName>
</protein>
<name>A0A2T4B785_9HYPO</name>
<dbReference type="GeneID" id="36599058"/>
<accession>A0A2T4B785</accession>
<proteinExistence type="predicted"/>
<gene>
    <name evidence="1" type="ORF">BBK36DRAFT_1122412</name>
</gene>
<sequence length="666" mass="73938">MSTIPLISQLKSAWQFVTGDAEGAKETWHQFTDAWTQHPVKTIANMADSIPLVGHIKGLVHLVRGEKDEFWQAEEQATRTLVVMGAGALTVSTGGAAAPIMAGVVAGLAYDGVITGLESARHGRFQPQGYIATGGEVVSGDWRGGIFDTVALGVGDGWVGSEGGSGRTTKVYRVEGESYYVGSGNSVILDSNRRLFPDVNGVIADPHKLPTVKYYPRGNAGDGKAVVLGLGKDRPSGNMLFLNFGERARADAFYAQRLLQYHEAVKKMGTQELPHKHSMKVKSFRIMTRAAKDLQRRAITEPEKALGFKPYDGVLQVDITKARGQYGCERRIYSPLLRKAIQGSYEEFTPWIDRLPPRLLRLIVDHQVAYGCVRVVFVALPGSALPALLDFFLESDIANRLASGSNNQSANLTRMPLPLSQFKQTAIERVQIRDVPVVGLRQAREAKCGRRLRTDTDHGRHFEYLAEFPDGSAHWYPSVLVAKDLTEEFEDLSMAHASEVAEIIESKGTELTVRRRNNTVDHVHQNQVFWAEDLAEEYLPLHDEEIDCLVKHGHDDEHLDVCVPATLEFRSDWARIETTTVGTTFRRDDAFDAKVYENVTFTNTSIMWGRKHGEWFQKRTIPFVIVNHGAFIDIRVSHGRDGDRLEDMAGSASAAYAGVRRSPPSR</sequence>
<dbReference type="AlphaFoldDB" id="A0A2T4B785"/>
<reference evidence="2" key="1">
    <citation type="submission" date="2016-07" db="EMBL/GenBank/DDBJ databases">
        <title>Multiple horizontal gene transfer events from other fungi enriched the ability of initially mycotrophic Trichoderma (Ascomycota) to feed on dead plant biomass.</title>
        <authorList>
            <consortium name="DOE Joint Genome Institute"/>
            <person name="Atanasova L."/>
            <person name="Chenthamara K."/>
            <person name="Zhang J."/>
            <person name="Grujic M."/>
            <person name="Henrissat B."/>
            <person name="Kuo A."/>
            <person name="Aerts A."/>
            <person name="Salamov A."/>
            <person name="Lipzen A."/>
            <person name="Labutti K."/>
            <person name="Barry K."/>
            <person name="Miao Y."/>
            <person name="Rahimi M.J."/>
            <person name="Shen Q."/>
            <person name="Grigoriev I.V."/>
            <person name="Kubicek C.P."/>
            <person name="Druzhinina I.S."/>
        </authorList>
    </citation>
    <scope>NUCLEOTIDE SEQUENCE [LARGE SCALE GENOMIC DNA]</scope>
    <source>
        <strain evidence="2">TUCIM 6016</strain>
    </source>
</reference>
<keyword evidence="2" id="KW-1185">Reference proteome</keyword>
<organism evidence="1 2">
    <name type="scientific">Trichoderma citrinoviride</name>
    <dbReference type="NCBI Taxonomy" id="58853"/>
    <lineage>
        <taxon>Eukaryota</taxon>
        <taxon>Fungi</taxon>
        <taxon>Dikarya</taxon>
        <taxon>Ascomycota</taxon>
        <taxon>Pezizomycotina</taxon>
        <taxon>Sordariomycetes</taxon>
        <taxon>Hypocreomycetidae</taxon>
        <taxon>Hypocreales</taxon>
        <taxon>Hypocreaceae</taxon>
        <taxon>Trichoderma</taxon>
    </lineage>
</organism>
<dbReference type="RefSeq" id="XP_024748409.1">
    <property type="nucleotide sequence ID" value="XM_024890940.1"/>
</dbReference>
<evidence type="ECO:0000313" key="1">
    <source>
        <dbReference type="EMBL" id="PTB65089.1"/>
    </source>
</evidence>